<name>A0AA39JJE5_9AGAR</name>
<feature type="compositionally biased region" description="Polar residues" evidence="3">
    <location>
        <begin position="1"/>
        <end position="21"/>
    </location>
</feature>
<evidence type="ECO:0000313" key="4">
    <source>
        <dbReference type="EMBL" id="KAK0443871.1"/>
    </source>
</evidence>
<accession>A0AA39JJE5</accession>
<evidence type="ECO:0000256" key="2">
    <source>
        <dbReference type="ARBA" id="ARBA00023242"/>
    </source>
</evidence>
<protein>
    <submittedName>
        <fullName evidence="4">Uncharacterized protein</fullName>
    </submittedName>
</protein>
<dbReference type="AlphaFoldDB" id="A0AA39JJE5"/>
<keyword evidence="2" id="KW-0539">Nucleus</keyword>
<proteinExistence type="predicted"/>
<evidence type="ECO:0000313" key="5">
    <source>
        <dbReference type="Proteomes" id="UP001175226"/>
    </source>
</evidence>
<gene>
    <name evidence="4" type="ORF">EV421DRAFT_1903460</name>
</gene>
<dbReference type="GO" id="GO:0006355">
    <property type="term" value="P:regulation of DNA-templated transcription"/>
    <property type="evidence" value="ECO:0007669"/>
    <property type="project" value="InterPro"/>
</dbReference>
<dbReference type="GO" id="GO:0005634">
    <property type="term" value="C:nucleus"/>
    <property type="evidence" value="ECO:0007669"/>
    <property type="project" value="UniProtKB-SubCell"/>
</dbReference>
<feature type="region of interest" description="Disordered" evidence="3">
    <location>
        <begin position="67"/>
        <end position="86"/>
    </location>
</feature>
<dbReference type="InterPro" id="IPR000637">
    <property type="entry name" value="HMGI/Y_DNA-bd_CS"/>
</dbReference>
<dbReference type="Proteomes" id="UP001175226">
    <property type="component" value="Unassembled WGS sequence"/>
</dbReference>
<keyword evidence="5" id="KW-1185">Reference proteome</keyword>
<feature type="compositionally biased region" description="Basic and acidic residues" evidence="3">
    <location>
        <begin position="74"/>
        <end position="86"/>
    </location>
</feature>
<organism evidence="4 5">
    <name type="scientific">Armillaria borealis</name>
    <dbReference type="NCBI Taxonomy" id="47425"/>
    <lineage>
        <taxon>Eukaryota</taxon>
        <taxon>Fungi</taxon>
        <taxon>Dikarya</taxon>
        <taxon>Basidiomycota</taxon>
        <taxon>Agaricomycotina</taxon>
        <taxon>Agaricomycetes</taxon>
        <taxon>Agaricomycetidae</taxon>
        <taxon>Agaricales</taxon>
        <taxon>Marasmiineae</taxon>
        <taxon>Physalacriaceae</taxon>
        <taxon>Armillaria</taxon>
    </lineage>
</organism>
<evidence type="ECO:0000256" key="1">
    <source>
        <dbReference type="ARBA" id="ARBA00004123"/>
    </source>
</evidence>
<sequence length="175" mass="19724">MTDDNGNATDSASTHTPSSGATDAPRRRPRGRPRKYNTEDEKAVAHTLAQQGYYQRNRDIVCRKARQRYTSSSDNHERDRCHVPSKEPRQACRLSAAYLTMPKPATLDEWKAGIEKNRARLTRHLNNEPAVKLAAAVYAQASEEHVTDPCAVILEALELFNRLHNRVTVIVTGIY</sequence>
<reference evidence="4" key="1">
    <citation type="submission" date="2023-06" db="EMBL/GenBank/DDBJ databases">
        <authorList>
            <consortium name="Lawrence Berkeley National Laboratory"/>
            <person name="Ahrendt S."/>
            <person name="Sahu N."/>
            <person name="Indic B."/>
            <person name="Wong-Bajracharya J."/>
            <person name="Merenyi Z."/>
            <person name="Ke H.-M."/>
            <person name="Monk M."/>
            <person name="Kocsube S."/>
            <person name="Drula E."/>
            <person name="Lipzen A."/>
            <person name="Balint B."/>
            <person name="Henrissat B."/>
            <person name="Andreopoulos B."/>
            <person name="Martin F.M."/>
            <person name="Harder C.B."/>
            <person name="Rigling D."/>
            <person name="Ford K.L."/>
            <person name="Foster G.D."/>
            <person name="Pangilinan J."/>
            <person name="Papanicolaou A."/>
            <person name="Barry K."/>
            <person name="LaButti K."/>
            <person name="Viragh M."/>
            <person name="Koriabine M."/>
            <person name="Yan M."/>
            <person name="Riley R."/>
            <person name="Champramary S."/>
            <person name="Plett K.L."/>
            <person name="Tsai I.J."/>
            <person name="Slot J."/>
            <person name="Sipos G."/>
            <person name="Plett J."/>
            <person name="Nagy L.G."/>
            <person name="Grigoriev I.V."/>
        </authorList>
    </citation>
    <scope>NUCLEOTIDE SEQUENCE</scope>
    <source>
        <strain evidence="4">FPL87.14</strain>
    </source>
</reference>
<feature type="region of interest" description="Disordered" evidence="3">
    <location>
        <begin position="1"/>
        <end position="42"/>
    </location>
</feature>
<evidence type="ECO:0000256" key="3">
    <source>
        <dbReference type="SAM" id="MobiDB-lite"/>
    </source>
</evidence>
<dbReference type="EMBL" id="JAUEPT010000021">
    <property type="protein sequence ID" value="KAK0443871.1"/>
    <property type="molecule type" value="Genomic_DNA"/>
</dbReference>
<comment type="caution">
    <text evidence="4">The sequence shown here is derived from an EMBL/GenBank/DDBJ whole genome shotgun (WGS) entry which is preliminary data.</text>
</comment>
<dbReference type="PROSITE" id="PS00354">
    <property type="entry name" value="HMGI_Y"/>
    <property type="match status" value="1"/>
</dbReference>
<comment type="subcellular location">
    <subcellularLocation>
        <location evidence="1">Nucleus</location>
    </subcellularLocation>
</comment>